<dbReference type="SUPFAM" id="SSF52540">
    <property type="entry name" value="P-loop containing nucleoside triphosphate hydrolases"/>
    <property type="match status" value="1"/>
</dbReference>
<name>A0A7M1B964_9BACT</name>
<gene>
    <name evidence="1" type="ORF">FM071_08070</name>
</gene>
<accession>A0A7M1B964</accession>
<organism evidence="1 2">
    <name type="scientific">Sulfurimonas paralvinellae</name>
    <dbReference type="NCBI Taxonomy" id="317658"/>
    <lineage>
        <taxon>Bacteria</taxon>
        <taxon>Pseudomonadati</taxon>
        <taxon>Campylobacterota</taxon>
        <taxon>Epsilonproteobacteria</taxon>
        <taxon>Campylobacterales</taxon>
        <taxon>Sulfurimonadaceae</taxon>
        <taxon>Sulfurimonas</taxon>
    </lineage>
</organism>
<protein>
    <submittedName>
        <fullName evidence="1">Uncharacterized protein</fullName>
    </submittedName>
</protein>
<evidence type="ECO:0000313" key="1">
    <source>
        <dbReference type="EMBL" id="QOP46250.1"/>
    </source>
</evidence>
<dbReference type="EMBL" id="CP041406">
    <property type="protein sequence ID" value="QOP46250.1"/>
    <property type="molecule type" value="Genomic_DNA"/>
</dbReference>
<evidence type="ECO:0000313" key="2">
    <source>
        <dbReference type="Proteomes" id="UP000593580"/>
    </source>
</evidence>
<dbReference type="KEGG" id="spal:FM071_08070"/>
<dbReference type="Proteomes" id="UP000593580">
    <property type="component" value="Chromosome"/>
</dbReference>
<proteinExistence type="predicted"/>
<keyword evidence="2" id="KW-1185">Reference proteome</keyword>
<sequence length="503" mass="57906">MMKLSFLPSFFKTKDETLIVPDSLLLKKIKSLSDNSDLIVFSNKEIFHHKTAYLIPLMIYDKLRDIYIFERKEWSYDDLKNATASKAEGVENSKNTLAFDKTHAIIKQKFNELLHNDGVDIFNYLLMENLSSDEYEHLNDSLQEILPKEKIIFSDSDTSEIFKKLQNAADENHSLPSADTVLGTLFIQYAIAQNSNEVHLCNNEQINFIDTDIKGVQNLCAPARSGKSYALLLKSIKELFQHKREKIILIKPTTLSKDILHQRFLELIEHAIIDIDLMAFEILTPLELINRHLAKLKMPLLDETLIIDTKLMQKSFDAADIILCDDANMIPAQFLSYLKHIQKKGDLLFVNNIDLESTFTFTKSYLPQTREVLFHQTNPLAKALHLVSSLLQTAEANEIIIVSSNNNRKKLQDDLAFFIEDKTITIDASKHLLEQELNSLLLTTYDDIFDLHAKHIILMDLCDEDKEKIKYACTLAEETLHILYEESCETIEGLKEQYESNEN</sequence>
<reference evidence="1 2" key="1">
    <citation type="submission" date="2019-07" db="EMBL/GenBank/DDBJ databases">
        <title>Sulfurimonas paralvinellae sp. nov., a novel mesophilic, hydrogen- and sulfur-oxidizing chemolithoautotroph within the Epsilonproteo- bacteria isolated from a deep-sea hydrothermal vent polychaete nest, reclassification of Thiomicrospira denitrificans as Sulfurimonas denitrificans comb. nov. and emended description of the genus Sulfurimonas.</title>
        <authorList>
            <person name="Wang S."/>
            <person name="Jiang L."/>
            <person name="Shao Z."/>
        </authorList>
    </citation>
    <scope>NUCLEOTIDE SEQUENCE [LARGE SCALE GENOMIC DNA]</scope>
    <source>
        <strain evidence="1 2">GO25</strain>
    </source>
</reference>
<dbReference type="InterPro" id="IPR027417">
    <property type="entry name" value="P-loop_NTPase"/>
</dbReference>
<dbReference type="AlphaFoldDB" id="A0A7M1B964"/>